<dbReference type="PRINTS" id="PR00625">
    <property type="entry name" value="JDOMAIN"/>
</dbReference>
<dbReference type="EMBL" id="OZ034816">
    <property type="protein sequence ID" value="CAL1376312.1"/>
    <property type="molecule type" value="Genomic_DNA"/>
</dbReference>
<dbReference type="InterPro" id="IPR001623">
    <property type="entry name" value="DnaJ_domain"/>
</dbReference>
<protein>
    <recommendedName>
        <fullName evidence="2">J domain-containing protein</fullName>
    </recommendedName>
</protein>
<dbReference type="InterPro" id="IPR036869">
    <property type="entry name" value="J_dom_sf"/>
</dbReference>
<dbReference type="SMART" id="SM00271">
    <property type="entry name" value="DnaJ"/>
    <property type="match status" value="1"/>
</dbReference>
<keyword evidence="4" id="KW-1185">Reference proteome</keyword>
<sequence>MANLGENGSISSGRDLYGVLGLRKECSTSDLRNAYKRLALRWHPDRCSASGNSKHVEEANSKFQAIQQAYSVLSDANKRFLYDVGAYHSDDDDDEDGMGDFLNEMADMMSQTEPTVDTGEESFEQLQDLFNEMFNVDIESSFGASSSLDASSSLSSSSTSSAASYTSYFQRSNSTHGSSSPELKVGNNGMKDSLNQASHFQNFSLGVENRKDCKKGVAARGGKILGGLDGRRSKQGRKQNVSSFGHMSSDDFMSMLGQGW</sequence>
<dbReference type="AlphaFoldDB" id="A0AAV2DS40"/>
<dbReference type="CDD" id="cd06257">
    <property type="entry name" value="DnaJ"/>
    <property type="match status" value="1"/>
</dbReference>
<name>A0AAV2DS40_9ROSI</name>
<dbReference type="SUPFAM" id="SSF46565">
    <property type="entry name" value="Chaperone J-domain"/>
    <property type="match status" value="1"/>
</dbReference>
<gene>
    <name evidence="3" type="ORF">LTRI10_LOCUS18050</name>
</gene>
<proteinExistence type="predicted"/>
<evidence type="ECO:0000313" key="3">
    <source>
        <dbReference type="EMBL" id="CAL1376312.1"/>
    </source>
</evidence>
<dbReference type="PANTHER" id="PTHR44743">
    <property type="entry name" value="PUTATIVE, EXPRESSED-RELATED"/>
    <property type="match status" value="1"/>
</dbReference>
<evidence type="ECO:0000256" key="1">
    <source>
        <dbReference type="SAM" id="MobiDB-lite"/>
    </source>
</evidence>
<evidence type="ECO:0000259" key="2">
    <source>
        <dbReference type="PROSITE" id="PS50076"/>
    </source>
</evidence>
<dbReference type="Gene3D" id="1.10.287.110">
    <property type="entry name" value="DnaJ domain"/>
    <property type="match status" value="1"/>
</dbReference>
<accession>A0AAV2DS40</accession>
<dbReference type="PANTHER" id="PTHR44743:SF5">
    <property type="entry name" value="CHAPERONE DNAJ-DOMAIN SUPERFAMILY PROTEIN"/>
    <property type="match status" value="1"/>
</dbReference>
<evidence type="ECO:0000313" key="4">
    <source>
        <dbReference type="Proteomes" id="UP001497516"/>
    </source>
</evidence>
<dbReference type="Pfam" id="PF00226">
    <property type="entry name" value="DnaJ"/>
    <property type="match status" value="1"/>
</dbReference>
<organism evidence="3 4">
    <name type="scientific">Linum trigynum</name>
    <dbReference type="NCBI Taxonomy" id="586398"/>
    <lineage>
        <taxon>Eukaryota</taxon>
        <taxon>Viridiplantae</taxon>
        <taxon>Streptophyta</taxon>
        <taxon>Embryophyta</taxon>
        <taxon>Tracheophyta</taxon>
        <taxon>Spermatophyta</taxon>
        <taxon>Magnoliopsida</taxon>
        <taxon>eudicotyledons</taxon>
        <taxon>Gunneridae</taxon>
        <taxon>Pentapetalae</taxon>
        <taxon>rosids</taxon>
        <taxon>fabids</taxon>
        <taxon>Malpighiales</taxon>
        <taxon>Linaceae</taxon>
        <taxon>Linum</taxon>
    </lineage>
</organism>
<feature type="region of interest" description="Disordered" evidence="1">
    <location>
        <begin position="224"/>
        <end position="247"/>
    </location>
</feature>
<feature type="region of interest" description="Disordered" evidence="1">
    <location>
        <begin position="170"/>
        <end position="191"/>
    </location>
</feature>
<reference evidence="3 4" key="1">
    <citation type="submission" date="2024-04" db="EMBL/GenBank/DDBJ databases">
        <authorList>
            <person name="Fracassetti M."/>
        </authorList>
    </citation>
    <scope>NUCLEOTIDE SEQUENCE [LARGE SCALE GENOMIC DNA]</scope>
</reference>
<feature type="domain" description="J" evidence="2">
    <location>
        <begin position="15"/>
        <end position="86"/>
    </location>
</feature>
<dbReference type="PROSITE" id="PS50076">
    <property type="entry name" value="DNAJ_2"/>
    <property type="match status" value="1"/>
</dbReference>
<feature type="compositionally biased region" description="Polar residues" evidence="1">
    <location>
        <begin position="170"/>
        <end position="181"/>
    </location>
</feature>
<dbReference type="Proteomes" id="UP001497516">
    <property type="component" value="Chromosome 3"/>
</dbReference>